<feature type="non-terminal residue" evidence="2">
    <location>
        <position position="1"/>
    </location>
</feature>
<evidence type="ECO:0000313" key="2">
    <source>
        <dbReference type="EMBL" id="KAG2547666.1"/>
    </source>
</evidence>
<dbReference type="AlphaFoldDB" id="A0A8T0NKM8"/>
<feature type="region of interest" description="Disordered" evidence="1">
    <location>
        <begin position="1"/>
        <end position="37"/>
    </location>
</feature>
<proteinExistence type="predicted"/>
<evidence type="ECO:0000313" key="3">
    <source>
        <dbReference type="Proteomes" id="UP000823388"/>
    </source>
</evidence>
<evidence type="ECO:0000256" key="1">
    <source>
        <dbReference type="SAM" id="MobiDB-lite"/>
    </source>
</evidence>
<protein>
    <submittedName>
        <fullName evidence="2">Uncharacterized protein</fullName>
    </submittedName>
</protein>
<sequence length="144" mass="15044">HDTRTGTLSRRRRPRYSAAAQIPQTERASRSAAAGRPLVSPDMAAAAASLSHLLLAPKPKAQPDPPPLRSRRRRPAPAISAAASDLLSPAPSLKSCLAAGASSSSPSPPPSPSSPPCRPAWGTCGKSSIMCPKSRVNDLEMDHR</sequence>
<accession>A0A8T0NKM8</accession>
<name>A0A8T0NKM8_PANVG</name>
<comment type="caution">
    <text evidence="2">The sequence shown here is derived from an EMBL/GenBank/DDBJ whole genome shotgun (WGS) entry which is preliminary data.</text>
</comment>
<feature type="region of interest" description="Disordered" evidence="1">
    <location>
        <begin position="54"/>
        <end position="144"/>
    </location>
</feature>
<dbReference type="EMBL" id="CM029053">
    <property type="protein sequence ID" value="KAG2547666.1"/>
    <property type="molecule type" value="Genomic_DNA"/>
</dbReference>
<reference evidence="2 3" key="1">
    <citation type="submission" date="2020-05" db="EMBL/GenBank/DDBJ databases">
        <title>WGS assembly of Panicum virgatum.</title>
        <authorList>
            <person name="Lovell J.T."/>
            <person name="Jenkins J."/>
            <person name="Shu S."/>
            <person name="Juenger T.E."/>
            <person name="Schmutz J."/>
        </authorList>
    </citation>
    <scope>NUCLEOTIDE SEQUENCE [LARGE SCALE GENOMIC DNA]</scope>
    <source>
        <strain evidence="3">cv. AP13</strain>
    </source>
</reference>
<feature type="compositionally biased region" description="Low complexity" evidence="1">
    <location>
        <begin position="76"/>
        <end position="93"/>
    </location>
</feature>
<feature type="compositionally biased region" description="Basic and acidic residues" evidence="1">
    <location>
        <begin position="135"/>
        <end position="144"/>
    </location>
</feature>
<keyword evidence="3" id="KW-1185">Reference proteome</keyword>
<dbReference type="Proteomes" id="UP000823388">
    <property type="component" value="Chromosome 9K"/>
</dbReference>
<gene>
    <name evidence="2" type="ORF">PVAP13_9KG115070</name>
</gene>
<feature type="compositionally biased region" description="Pro residues" evidence="1">
    <location>
        <begin position="106"/>
        <end position="118"/>
    </location>
</feature>
<organism evidence="2 3">
    <name type="scientific">Panicum virgatum</name>
    <name type="common">Blackwell switchgrass</name>
    <dbReference type="NCBI Taxonomy" id="38727"/>
    <lineage>
        <taxon>Eukaryota</taxon>
        <taxon>Viridiplantae</taxon>
        <taxon>Streptophyta</taxon>
        <taxon>Embryophyta</taxon>
        <taxon>Tracheophyta</taxon>
        <taxon>Spermatophyta</taxon>
        <taxon>Magnoliopsida</taxon>
        <taxon>Liliopsida</taxon>
        <taxon>Poales</taxon>
        <taxon>Poaceae</taxon>
        <taxon>PACMAD clade</taxon>
        <taxon>Panicoideae</taxon>
        <taxon>Panicodae</taxon>
        <taxon>Paniceae</taxon>
        <taxon>Panicinae</taxon>
        <taxon>Panicum</taxon>
        <taxon>Panicum sect. Hiantes</taxon>
    </lineage>
</organism>